<gene>
    <name evidence="1" type="primary">moaD</name>
    <name evidence="1" type="ORF">ACFP81_12940</name>
</gene>
<dbReference type="Proteomes" id="UP001596297">
    <property type="component" value="Unassembled WGS sequence"/>
</dbReference>
<dbReference type="RefSeq" id="WP_380083933.1">
    <property type="nucleotide sequence ID" value="NZ_JBHSWD010000002.1"/>
</dbReference>
<protein>
    <submittedName>
        <fullName evidence="1">Molybdopterin converting factor subunit 1</fullName>
    </submittedName>
</protein>
<dbReference type="Pfam" id="PF02597">
    <property type="entry name" value="ThiS"/>
    <property type="match status" value="1"/>
</dbReference>
<dbReference type="InterPro" id="IPR012675">
    <property type="entry name" value="Beta-grasp_dom_sf"/>
</dbReference>
<proteinExistence type="predicted"/>
<dbReference type="Gene3D" id="3.90.1170.40">
    <property type="entry name" value="Molybdopterin biosynthesis MoaE subunit"/>
    <property type="match status" value="1"/>
</dbReference>
<dbReference type="CDD" id="cd00756">
    <property type="entry name" value="MoaE"/>
    <property type="match status" value="1"/>
</dbReference>
<reference evidence="2" key="1">
    <citation type="journal article" date="2019" name="Int. J. Syst. Evol. Microbiol.">
        <title>The Global Catalogue of Microorganisms (GCM) 10K type strain sequencing project: providing services to taxonomists for standard genome sequencing and annotation.</title>
        <authorList>
            <consortium name="The Broad Institute Genomics Platform"/>
            <consortium name="The Broad Institute Genome Sequencing Center for Infectious Disease"/>
            <person name="Wu L."/>
            <person name="Ma J."/>
        </authorList>
    </citation>
    <scope>NUCLEOTIDE SEQUENCE [LARGE SCALE GENOMIC DNA]</scope>
    <source>
        <strain evidence="2">CGMCC 1.15772</strain>
    </source>
</reference>
<dbReference type="PANTHER" id="PTHR23404">
    <property type="entry name" value="MOLYBDOPTERIN SYNTHASE RELATED"/>
    <property type="match status" value="1"/>
</dbReference>
<evidence type="ECO:0000313" key="1">
    <source>
        <dbReference type="EMBL" id="MFC6592811.1"/>
    </source>
</evidence>
<dbReference type="Gene3D" id="3.10.20.30">
    <property type="match status" value="1"/>
</dbReference>
<accession>A0ABW1YER4</accession>
<dbReference type="InterPro" id="IPR016155">
    <property type="entry name" value="Mopterin_synth/thiamin_S_b"/>
</dbReference>
<dbReference type="InterPro" id="IPR003749">
    <property type="entry name" value="ThiS/MoaD-like"/>
</dbReference>
<dbReference type="NCBIfam" id="TIGR01682">
    <property type="entry name" value="moaD"/>
    <property type="match status" value="1"/>
</dbReference>
<organism evidence="1 2">
    <name type="scientific">Deinococcus lacus</name>
    <dbReference type="NCBI Taxonomy" id="392561"/>
    <lineage>
        <taxon>Bacteria</taxon>
        <taxon>Thermotogati</taxon>
        <taxon>Deinococcota</taxon>
        <taxon>Deinococci</taxon>
        <taxon>Deinococcales</taxon>
        <taxon>Deinococcaceae</taxon>
        <taxon>Deinococcus</taxon>
    </lineage>
</organism>
<evidence type="ECO:0000313" key="2">
    <source>
        <dbReference type="Proteomes" id="UP001596297"/>
    </source>
</evidence>
<keyword evidence="2" id="KW-1185">Reference proteome</keyword>
<dbReference type="SUPFAM" id="SSF54690">
    <property type="entry name" value="Molybdopterin synthase subunit MoaE"/>
    <property type="match status" value="1"/>
</dbReference>
<dbReference type="SUPFAM" id="SSF54285">
    <property type="entry name" value="MoaD/ThiS"/>
    <property type="match status" value="1"/>
</dbReference>
<dbReference type="InterPro" id="IPR003448">
    <property type="entry name" value="Mopterin_biosynth_MoaE"/>
</dbReference>
<dbReference type="InterPro" id="IPR036563">
    <property type="entry name" value="MoaE_sf"/>
</dbReference>
<name>A0ABW1YER4_9DEIO</name>
<comment type="caution">
    <text evidence="1">The sequence shown here is derived from an EMBL/GenBank/DDBJ whole genome shotgun (WGS) entry which is preliminary data.</text>
</comment>
<dbReference type="Pfam" id="PF02391">
    <property type="entry name" value="MoaE"/>
    <property type="match status" value="1"/>
</dbReference>
<dbReference type="CDD" id="cd00754">
    <property type="entry name" value="Ubl_MoaD"/>
    <property type="match status" value="1"/>
</dbReference>
<sequence>MKITVLFFAHLRQAAGLDSVTVELPSGATVRGLAAELESRLPVSLRGCMAAVNEAYAGADTPLQEGDEVAFLPPVAGGSGPALDCCAVTHQPLSLEQAAAFLVRPEWGAQSYFVGTVRSPNRGEVVEHIRYEAYSPMAQRVMAQAAQEARARWGELGVFLAHRTGELQPGEASMLIGVGSPHRRAALEAVDWLTETLKVRLPVWKLERLASGEHWVEGSAPAQVLD</sequence>
<dbReference type="EMBL" id="JBHSWD010000002">
    <property type="protein sequence ID" value="MFC6592811.1"/>
    <property type="molecule type" value="Genomic_DNA"/>
</dbReference>